<organism evidence="1 2">
    <name type="scientific">Orchesella cincta</name>
    <name type="common">Springtail</name>
    <name type="synonym">Podura cincta</name>
    <dbReference type="NCBI Taxonomy" id="48709"/>
    <lineage>
        <taxon>Eukaryota</taxon>
        <taxon>Metazoa</taxon>
        <taxon>Ecdysozoa</taxon>
        <taxon>Arthropoda</taxon>
        <taxon>Hexapoda</taxon>
        <taxon>Collembola</taxon>
        <taxon>Entomobryomorpha</taxon>
        <taxon>Entomobryoidea</taxon>
        <taxon>Orchesellidae</taxon>
        <taxon>Orchesellinae</taxon>
        <taxon>Orchesella</taxon>
    </lineage>
</organism>
<dbReference type="Proteomes" id="UP000094527">
    <property type="component" value="Unassembled WGS sequence"/>
</dbReference>
<reference evidence="1 2" key="1">
    <citation type="journal article" date="2016" name="Genome Biol. Evol.">
        <title>Gene Family Evolution Reflects Adaptation to Soil Environmental Stressors in the Genome of the Collembolan Orchesella cincta.</title>
        <authorList>
            <person name="Faddeeva-Vakhrusheva A."/>
            <person name="Derks M.F."/>
            <person name="Anvar S.Y."/>
            <person name="Agamennone V."/>
            <person name="Suring W."/>
            <person name="Smit S."/>
            <person name="van Straalen N.M."/>
            <person name="Roelofs D."/>
        </authorList>
    </citation>
    <scope>NUCLEOTIDE SEQUENCE [LARGE SCALE GENOMIC DNA]</scope>
    <source>
        <tissue evidence="1">Mixed pool</tissue>
    </source>
</reference>
<name>A0A1D2N7W8_ORCCI</name>
<protein>
    <submittedName>
        <fullName evidence="1">Uncharacterized protein</fullName>
    </submittedName>
</protein>
<comment type="caution">
    <text evidence="1">The sequence shown here is derived from an EMBL/GenBank/DDBJ whole genome shotgun (WGS) entry which is preliminary data.</text>
</comment>
<evidence type="ECO:0000313" key="1">
    <source>
        <dbReference type="EMBL" id="ODN01370.1"/>
    </source>
</evidence>
<dbReference type="AlphaFoldDB" id="A0A1D2N7W8"/>
<proteinExistence type="predicted"/>
<keyword evidence="2" id="KW-1185">Reference proteome</keyword>
<accession>A0A1D2N7W8</accession>
<dbReference type="EMBL" id="LJIJ01000156">
    <property type="protein sequence ID" value="ODN01370.1"/>
    <property type="molecule type" value="Genomic_DNA"/>
</dbReference>
<evidence type="ECO:0000313" key="2">
    <source>
        <dbReference type="Proteomes" id="UP000094527"/>
    </source>
</evidence>
<gene>
    <name evidence="1" type="ORF">Ocin01_05318</name>
</gene>
<sequence length="274" mass="31250">MINLKDRMARANRFCKRKSSLLHKRILATVLEHVDEQNQQEEAGLLKMTQHPMIGTVGFSVSKDPSRTQGQVDASGLIPRSAERRASTHNPQDHCCDCPYCRHPPQRGSGTQRVGHRQVENQLCPLHGERLGQYKTGPMLESMHSLLNCSQMWNLYTWIQIGLRLEHRLRTVLKITPKNEATFSPATHSKMPEITAAADNDVKDLAYKLGNLFSPPHKHKNEEHFFPRKLDTGKPFVVDLEVRRGRVAPGIAQRVTCQPEEQRCPVNKFENLQK</sequence>